<reference evidence="6" key="1">
    <citation type="submission" date="2022-12" db="EMBL/GenBank/DDBJ databases">
        <title>Description and comparative metabolic analysis of Aerococcus sp. nov., isolated from the feces of a pig.</title>
        <authorList>
            <person name="Chang Y.-H."/>
        </authorList>
    </citation>
    <scope>NUCLEOTIDE SEQUENCE</scope>
    <source>
        <strain evidence="6">YH-aer222</strain>
    </source>
</reference>
<gene>
    <name evidence="4 6" type="primary">nagB</name>
    <name evidence="6" type="ORF">OW157_04845</name>
</gene>
<organism evidence="6 7">
    <name type="scientific">Aerococcus kribbianus</name>
    <dbReference type="NCBI Taxonomy" id="2999064"/>
    <lineage>
        <taxon>Bacteria</taxon>
        <taxon>Bacillati</taxon>
        <taxon>Bacillota</taxon>
        <taxon>Bacilli</taxon>
        <taxon>Lactobacillales</taxon>
        <taxon>Aerococcaceae</taxon>
        <taxon>Aerococcus</taxon>
    </lineage>
</organism>
<dbReference type="PROSITE" id="PS01161">
    <property type="entry name" value="GLC_GALNAC_ISOMERASE"/>
    <property type="match status" value="1"/>
</dbReference>
<comment type="caution">
    <text evidence="6">The sequence shown here is derived from an EMBL/GenBank/DDBJ whole genome shotgun (WGS) entry which is preliminary data.</text>
</comment>
<dbReference type="HAMAP" id="MF_01241">
    <property type="entry name" value="GlcN6P_deamin"/>
    <property type="match status" value="1"/>
</dbReference>
<sequence length="235" mass="25942">MDIQIFENAHEASKKAVDFFEKALEKNQNVFGLATGSTPEALYEQLIDSSLDFSDAIAINLDEYYGLPANHPQSYAYFMEEHLFNAKPFKKTYIPNGENTNVSEEIDRYNTVLAENPIDLQLLGIGQNGHIGFNEPGSSSTEKTRLVDLTQETIMANSRFFSDQSEVPTQAYSMGLASIMSASQILLLAFGENKAEAIKAMIEGPVTSEVPASILQNHPNVTVLLDKEAAKLLEK</sequence>
<evidence type="ECO:0000313" key="6">
    <source>
        <dbReference type="EMBL" id="MCZ0725897.1"/>
    </source>
</evidence>
<dbReference type="PANTHER" id="PTHR11280">
    <property type="entry name" value="GLUCOSAMINE-6-PHOSPHATE ISOMERASE"/>
    <property type="match status" value="1"/>
</dbReference>
<dbReference type="PANTHER" id="PTHR11280:SF5">
    <property type="entry name" value="GLUCOSAMINE-6-PHOSPHATE ISOMERASE"/>
    <property type="match status" value="1"/>
</dbReference>
<dbReference type="InterPro" id="IPR018321">
    <property type="entry name" value="Glucosamine6P_isomerase_CS"/>
</dbReference>
<dbReference type="FunFam" id="3.40.50.1360:FF:000003">
    <property type="entry name" value="Glucosamine-6-phosphate deaminase"/>
    <property type="match status" value="1"/>
</dbReference>
<evidence type="ECO:0000259" key="5">
    <source>
        <dbReference type="Pfam" id="PF01182"/>
    </source>
</evidence>
<dbReference type="RefSeq" id="WP_268752204.1">
    <property type="nucleotide sequence ID" value="NZ_JAPRFQ010000001.1"/>
</dbReference>
<dbReference type="GO" id="GO:0006043">
    <property type="term" value="P:glucosamine catabolic process"/>
    <property type="evidence" value="ECO:0007669"/>
    <property type="project" value="TreeGrafter"/>
</dbReference>
<keyword evidence="7" id="KW-1185">Reference proteome</keyword>
<dbReference type="Gene3D" id="3.40.50.1360">
    <property type="match status" value="1"/>
</dbReference>
<evidence type="ECO:0000256" key="4">
    <source>
        <dbReference type="HAMAP-Rule" id="MF_01241"/>
    </source>
</evidence>
<feature type="active site" description="For ring-opening step" evidence="4">
    <location>
        <position position="128"/>
    </location>
</feature>
<comment type="catalytic activity">
    <reaction evidence="1 4">
        <text>alpha-D-glucosamine 6-phosphate + H2O = beta-D-fructose 6-phosphate + NH4(+)</text>
        <dbReference type="Rhea" id="RHEA:12172"/>
        <dbReference type="ChEBI" id="CHEBI:15377"/>
        <dbReference type="ChEBI" id="CHEBI:28938"/>
        <dbReference type="ChEBI" id="CHEBI:57634"/>
        <dbReference type="ChEBI" id="CHEBI:75989"/>
        <dbReference type="EC" id="3.5.99.6"/>
    </reaction>
</comment>
<dbReference type="GO" id="GO:0006046">
    <property type="term" value="P:N-acetylglucosamine catabolic process"/>
    <property type="evidence" value="ECO:0007669"/>
    <property type="project" value="UniProtKB-UniRule"/>
</dbReference>
<comment type="pathway">
    <text evidence="4">Amino-sugar metabolism; N-acetylneuraminate degradation; D-fructose 6-phosphate from N-acetylneuraminate: step 5/5.</text>
</comment>
<feature type="domain" description="Glucosamine/galactosamine-6-phosphate isomerase" evidence="5">
    <location>
        <begin position="9"/>
        <end position="218"/>
    </location>
</feature>
<keyword evidence="3 4" id="KW-0119">Carbohydrate metabolism</keyword>
<comment type="similarity">
    <text evidence="4">Belongs to the glucosamine/galactosamine-6-phosphate isomerase family. NagB subfamily.</text>
</comment>
<evidence type="ECO:0000313" key="7">
    <source>
        <dbReference type="Proteomes" id="UP001146670"/>
    </source>
</evidence>
<feature type="active site" description="Proton acceptor; for enolization step" evidence="4">
    <location>
        <position position="62"/>
    </location>
</feature>
<dbReference type="GO" id="GO:0004342">
    <property type="term" value="F:glucosamine-6-phosphate deaminase activity"/>
    <property type="evidence" value="ECO:0007669"/>
    <property type="project" value="UniProtKB-UniRule"/>
</dbReference>
<accession>A0A9X3FNM0</accession>
<protein>
    <recommendedName>
        <fullName evidence="4">Glucosamine-6-phosphate deaminase</fullName>
        <ecNumber evidence="4">3.5.99.6</ecNumber>
    </recommendedName>
    <alternativeName>
        <fullName evidence="4">GlcN6P deaminase</fullName>
        <shortName evidence="4">GNPDA</shortName>
    </alternativeName>
    <alternativeName>
        <fullName evidence="4">Glucosamine-6-phosphate isomerase</fullName>
    </alternativeName>
</protein>
<dbReference type="Pfam" id="PF01182">
    <property type="entry name" value="Glucosamine_iso"/>
    <property type="match status" value="1"/>
</dbReference>
<dbReference type="InterPro" id="IPR037171">
    <property type="entry name" value="NagB/RpiA_transferase-like"/>
</dbReference>
<comment type="caution">
    <text evidence="4">Lacks conserved residue(s) required for the propagation of feature annotation.</text>
</comment>
<dbReference type="SUPFAM" id="SSF100950">
    <property type="entry name" value="NagB/RpiA/CoA transferase-like"/>
    <property type="match status" value="1"/>
</dbReference>
<evidence type="ECO:0000256" key="1">
    <source>
        <dbReference type="ARBA" id="ARBA00000644"/>
    </source>
</evidence>
<dbReference type="AlphaFoldDB" id="A0A9X3FNM0"/>
<dbReference type="GO" id="GO:0005737">
    <property type="term" value="C:cytoplasm"/>
    <property type="evidence" value="ECO:0007669"/>
    <property type="project" value="TreeGrafter"/>
</dbReference>
<dbReference type="InterPro" id="IPR006148">
    <property type="entry name" value="Glc/Gal-6P_isomerase"/>
</dbReference>
<proteinExistence type="inferred from homology"/>
<dbReference type="GO" id="GO:0019262">
    <property type="term" value="P:N-acetylneuraminate catabolic process"/>
    <property type="evidence" value="ECO:0007669"/>
    <property type="project" value="UniProtKB-UniRule"/>
</dbReference>
<dbReference type="GO" id="GO:0042802">
    <property type="term" value="F:identical protein binding"/>
    <property type="evidence" value="ECO:0007669"/>
    <property type="project" value="TreeGrafter"/>
</dbReference>
<dbReference type="NCBIfam" id="TIGR00502">
    <property type="entry name" value="nagB"/>
    <property type="match status" value="1"/>
</dbReference>
<evidence type="ECO:0000256" key="2">
    <source>
        <dbReference type="ARBA" id="ARBA00022801"/>
    </source>
</evidence>
<comment type="function">
    <text evidence="4">Catalyzes the reversible isomerization-deamination of glucosamine 6-phosphate (GlcN6P) to form fructose 6-phosphate (Fru6P) and ammonium ion.</text>
</comment>
<name>A0A9X3FNM0_9LACT</name>
<dbReference type="EMBL" id="JAPRFR010000001">
    <property type="protein sequence ID" value="MCZ0725897.1"/>
    <property type="molecule type" value="Genomic_DNA"/>
</dbReference>
<keyword evidence="2 4" id="KW-0378">Hydrolase</keyword>
<feature type="active site" description="Proton acceptor; for ring-opening step" evidence="4">
    <location>
        <position position="130"/>
    </location>
</feature>
<feature type="active site" description="For ring-opening step" evidence="4">
    <location>
        <position position="135"/>
    </location>
</feature>
<dbReference type="InterPro" id="IPR004547">
    <property type="entry name" value="Glucosamine6P_isomerase"/>
</dbReference>
<dbReference type="EC" id="3.5.99.6" evidence="4"/>
<dbReference type="Proteomes" id="UP001146670">
    <property type="component" value="Unassembled WGS sequence"/>
</dbReference>
<dbReference type="CDD" id="cd01399">
    <property type="entry name" value="GlcN6P_deaminase"/>
    <property type="match status" value="1"/>
</dbReference>
<evidence type="ECO:0000256" key="3">
    <source>
        <dbReference type="ARBA" id="ARBA00023277"/>
    </source>
</evidence>
<dbReference type="GO" id="GO:0005975">
    <property type="term" value="P:carbohydrate metabolic process"/>
    <property type="evidence" value="ECO:0007669"/>
    <property type="project" value="InterPro"/>
</dbReference>